<dbReference type="Gene3D" id="1.25.40.10">
    <property type="entry name" value="Tetratricopeptide repeat domain"/>
    <property type="match status" value="1"/>
</dbReference>
<evidence type="ECO:0000256" key="1">
    <source>
        <dbReference type="SAM" id="MobiDB-lite"/>
    </source>
</evidence>
<feature type="region of interest" description="Disordered" evidence="1">
    <location>
        <begin position="78"/>
        <end position="110"/>
    </location>
</feature>
<feature type="compositionally biased region" description="Basic and acidic residues" evidence="1">
    <location>
        <begin position="92"/>
        <end position="107"/>
    </location>
</feature>
<dbReference type="EMBL" id="MDYQ01000051">
    <property type="protein sequence ID" value="PRP85057.1"/>
    <property type="molecule type" value="Genomic_DNA"/>
</dbReference>
<evidence type="ECO:0008006" key="4">
    <source>
        <dbReference type="Google" id="ProtNLM"/>
    </source>
</evidence>
<dbReference type="InParanoid" id="A0A2P6NM57"/>
<dbReference type="InterPro" id="IPR011990">
    <property type="entry name" value="TPR-like_helical_dom_sf"/>
</dbReference>
<comment type="caution">
    <text evidence="2">The sequence shown here is derived from an EMBL/GenBank/DDBJ whole genome shotgun (WGS) entry which is preliminary data.</text>
</comment>
<gene>
    <name evidence="2" type="ORF">PROFUN_07241</name>
</gene>
<protein>
    <recommendedName>
        <fullName evidence="4">Pentatricopeptide repeat-containing protein</fullName>
    </recommendedName>
</protein>
<evidence type="ECO:0000313" key="2">
    <source>
        <dbReference type="EMBL" id="PRP85057.1"/>
    </source>
</evidence>
<dbReference type="Proteomes" id="UP000241769">
    <property type="component" value="Unassembled WGS sequence"/>
</dbReference>
<sequence length="361" mass="42032">MLRRTLCDCLKVQQNAYKTSKRLADPSKSIKNFIPARSNSTEKKTWLTEVFPNQTSESSLPPQHQYSAIESLLKQSMGGQQSPDWVNRRQMAKQDHKQQKYPDRSDAAQKQSPIQLLNEYVKSGNIVKLESQWNSMLQNQTELNLSCFELMHEFYQSTGNQEKIQDLAKQLYNQFKPRSYKDQIARNNLHCKIKLEEAMSLGQLDQAVQIFTDMTKNKLEITPQIYMLLMLCAQKQHRPELVLQFCGQLAQRYPNNTSYEAFKIVVDTLSMNGQNLKALQFFDIMLRNDCVITYRVWKECISQLIPITNPRYSVMSSYFNGQKADTSFTEDHKLLAQRMLHDLLQSMANTKEPKIRSAMFK</sequence>
<organism evidence="2 3">
    <name type="scientific">Planoprotostelium fungivorum</name>
    <dbReference type="NCBI Taxonomy" id="1890364"/>
    <lineage>
        <taxon>Eukaryota</taxon>
        <taxon>Amoebozoa</taxon>
        <taxon>Evosea</taxon>
        <taxon>Variosea</taxon>
        <taxon>Cavosteliida</taxon>
        <taxon>Cavosteliaceae</taxon>
        <taxon>Planoprotostelium</taxon>
    </lineage>
</organism>
<evidence type="ECO:0000313" key="3">
    <source>
        <dbReference type="Proteomes" id="UP000241769"/>
    </source>
</evidence>
<accession>A0A2P6NM57</accession>
<keyword evidence="3" id="KW-1185">Reference proteome</keyword>
<reference evidence="2 3" key="1">
    <citation type="journal article" date="2018" name="Genome Biol. Evol.">
        <title>Multiple Roots of Fruiting Body Formation in Amoebozoa.</title>
        <authorList>
            <person name="Hillmann F."/>
            <person name="Forbes G."/>
            <person name="Novohradska S."/>
            <person name="Ferling I."/>
            <person name="Riege K."/>
            <person name="Groth M."/>
            <person name="Westermann M."/>
            <person name="Marz M."/>
            <person name="Spaller T."/>
            <person name="Winckler T."/>
            <person name="Schaap P."/>
            <person name="Glockner G."/>
        </authorList>
    </citation>
    <scope>NUCLEOTIDE SEQUENCE [LARGE SCALE GENOMIC DNA]</scope>
    <source>
        <strain evidence="2 3">Jena</strain>
    </source>
</reference>
<dbReference type="AlphaFoldDB" id="A0A2P6NM57"/>
<name>A0A2P6NM57_9EUKA</name>
<proteinExistence type="predicted"/>